<organism evidence="8 9">
    <name type="scientific">Lederbergia ruris</name>
    <dbReference type="NCBI Taxonomy" id="217495"/>
    <lineage>
        <taxon>Bacteria</taxon>
        <taxon>Bacillati</taxon>
        <taxon>Bacillota</taxon>
        <taxon>Bacilli</taxon>
        <taxon>Bacillales</taxon>
        <taxon>Bacillaceae</taxon>
        <taxon>Lederbergia</taxon>
    </lineage>
</organism>
<evidence type="ECO:0000256" key="4">
    <source>
        <dbReference type="ARBA" id="ARBA00022679"/>
    </source>
</evidence>
<comment type="similarity">
    <text evidence="2 6">Belongs to the class-I pyridoxal-phosphate-dependent aminotransferase family.</text>
</comment>
<comment type="caution">
    <text evidence="8">The sequence shown here is derived from an EMBL/GenBank/DDBJ whole genome shotgun (WGS) entry which is preliminary data.</text>
</comment>
<keyword evidence="9" id="KW-1185">Reference proteome</keyword>
<evidence type="ECO:0000256" key="1">
    <source>
        <dbReference type="ARBA" id="ARBA00001933"/>
    </source>
</evidence>
<evidence type="ECO:0000256" key="5">
    <source>
        <dbReference type="ARBA" id="ARBA00022898"/>
    </source>
</evidence>
<dbReference type="InterPro" id="IPR015421">
    <property type="entry name" value="PyrdxlP-dep_Trfase_major"/>
</dbReference>
<keyword evidence="5" id="KW-0663">Pyridoxal phosphate</keyword>
<evidence type="ECO:0000256" key="6">
    <source>
        <dbReference type="RuleBase" id="RU000481"/>
    </source>
</evidence>
<dbReference type="EMBL" id="BORB01000055">
    <property type="protein sequence ID" value="GIN59682.1"/>
    <property type="molecule type" value="Genomic_DNA"/>
</dbReference>
<reference evidence="8 9" key="1">
    <citation type="submission" date="2021-03" db="EMBL/GenBank/DDBJ databases">
        <title>Antimicrobial resistance genes in bacteria isolated from Japanese honey, and their potential for conferring macrolide and lincosamide resistance in the American foulbrood pathogen Paenibacillus larvae.</title>
        <authorList>
            <person name="Okamoto M."/>
            <person name="Kumagai M."/>
            <person name="Kanamori H."/>
            <person name="Takamatsu D."/>
        </authorList>
    </citation>
    <scope>NUCLEOTIDE SEQUENCE [LARGE SCALE GENOMIC DNA]</scope>
    <source>
        <strain evidence="8 9">J8TS2</strain>
    </source>
</reference>
<dbReference type="PANTHER" id="PTHR46383:SF3">
    <property type="entry name" value="ASPARTATE AMINOTRANSFERASE-RELATED"/>
    <property type="match status" value="1"/>
</dbReference>
<keyword evidence="4 6" id="KW-0808">Transferase</keyword>
<dbReference type="RefSeq" id="WP_212967406.1">
    <property type="nucleotide sequence ID" value="NZ_BORB01000055.1"/>
</dbReference>
<evidence type="ECO:0000256" key="3">
    <source>
        <dbReference type="ARBA" id="ARBA00022576"/>
    </source>
</evidence>
<comment type="cofactor">
    <cofactor evidence="1 6">
        <name>pyridoxal 5'-phosphate</name>
        <dbReference type="ChEBI" id="CHEBI:597326"/>
    </cofactor>
</comment>
<evidence type="ECO:0000313" key="8">
    <source>
        <dbReference type="EMBL" id="GIN59682.1"/>
    </source>
</evidence>
<dbReference type="Proteomes" id="UP000679950">
    <property type="component" value="Unassembled WGS sequence"/>
</dbReference>
<dbReference type="NCBIfam" id="NF005816">
    <property type="entry name" value="PRK07682.1"/>
    <property type="match status" value="1"/>
</dbReference>
<dbReference type="InterPro" id="IPR004838">
    <property type="entry name" value="NHTrfase_class1_PyrdxlP-BS"/>
</dbReference>
<name>A0ABQ4KP11_9BACI</name>
<evidence type="ECO:0000256" key="2">
    <source>
        <dbReference type="ARBA" id="ARBA00007441"/>
    </source>
</evidence>
<dbReference type="SUPFAM" id="SSF53383">
    <property type="entry name" value="PLP-dependent transferases"/>
    <property type="match status" value="1"/>
</dbReference>
<accession>A0ABQ4KP11</accession>
<dbReference type="PANTHER" id="PTHR46383">
    <property type="entry name" value="ASPARTATE AMINOTRANSFERASE"/>
    <property type="match status" value="1"/>
</dbReference>
<keyword evidence="3 6" id="KW-0032">Aminotransferase</keyword>
<dbReference type="CDD" id="cd00609">
    <property type="entry name" value="AAT_like"/>
    <property type="match status" value="1"/>
</dbReference>
<dbReference type="InterPro" id="IPR015424">
    <property type="entry name" value="PyrdxlP-dep_Trfase"/>
</dbReference>
<sequence>MMVTKSSHFVSELANSIQPSGIRRFFDLASQMEDVVSLGVGEPDFTTPWNIIEASYHSLEQGYTAYTSNAGLFSLRREICRYLTKYDLDYNPEDEILVTVGASQAIDLVLRATIDRGDEVIIVNPGFVSYIPLIQMAGGKAVPLETKAENQFKPTPEQLEPLITAKTKAVFLCNPNNPTGTVLSRNDLEPIAQIVKDHDLLVYSDEIYAELIYEDDHVSTGALEGMKERTIIISGFSKAFAMTGWRLGYAVGPKEIIQAMLKIHQSSMMCASTMAQYAGLEALTGNSDNVKRMVRSYRQRRNYLVHQLNSMGLDCESPGGAFYLFPSIKKTGLSSEEFAERLLISEKVAVVPGSVFGESGEGYIRCSYATSMTQLEEASKRIQRFVENVE</sequence>
<dbReference type="InterPro" id="IPR015422">
    <property type="entry name" value="PyrdxlP-dep_Trfase_small"/>
</dbReference>
<gene>
    <name evidence="8" type="ORF">J8TS2_40010</name>
</gene>
<evidence type="ECO:0000259" key="7">
    <source>
        <dbReference type="Pfam" id="PF00155"/>
    </source>
</evidence>
<dbReference type="EC" id="2.6.1.-" evidence="6"/>
<dbReference type="GO" id="GO:0008483">
    <property type="term" value="F:transaminase activity"/>
    <property type="evidence" value="ECO:0007669"/>
    <property type="project" value="UniProtKB-KW"/>
</dbReference>
<dbReference type="Gene3D" id="3.40.640.10">
    <property type="entry name" value="Type I PLP-dependent aspartate aminotransferase-like (Major domain)"/>
    <property type="match status" value="1"/>
</dbReference>
<feature type="domain" description="Aminotransferase class I/classII large" evidence="7">
    <location>
        <begin position="34"/>
        <end position="382"/>
    </location>
</feature>
<evidence type="ECO:0000313" key="9">
    <source>
        <dbReference type="Proteomes" id="UP000679950"/>
    </source>
</evidence>
<dbReference type="PROSITE" id="PS00105">
    <property type="entry name" value="AA_TRANSFER_CLASS_1"/>
    <property type="match status" value="1"/>
</dbReference>
<dbReference type="Pfam" id="PF00155">
    <property type="entry name" value="Aminotran_1_2"/>
    <property type="match status" value="1"/>
</dbReference>
<dbReference type="InterPro" id="IPR050596">
    <property type="entry name" value="AspAT/PAT-like"/>
</dbReference>
<protein>
    <recommendedName>
        <fullName evidence="6">Aminotransferase</fullName>
        <ecNumber evidence="6">2.6.1.-</ecNumber>
    </recommendedName>
</protein>
<dbReference type="InterPro" id="IPR004839">
    <property type="entry name" value="Aminotransferase_I/II_large"/>
</dbReference>
<dbReference type="Gene3D" id="3.90.1150.10">
    <property type="entry name" value="Aspartate Aminotransferase, domain 1"/>
    <property type="match status" value="1"/>
</dbReference>
<proteinExistence type="inferred from homology"/>